<dbReference type="RefSeq" id="WP_073101194.1">
    <property type="nucleotide sequence ID" value="NZ_QOVL01000033.1"/>
</dbReference>
<accession>A0A4Q0P3W7</accession>
<feature type="domain" description="C2H2-type" evidence="2">
    <location>
        <begin position="7"/>
        <end position="27"/>
    </location>
</feature>
<organism evidence="3 4">
    <name type="scientific">Leeuwenhoekiella marinoflava</name>
    <dbReference type="NCBI Taxonomy" id="988"/>
    <lineage>
        <taxon>Bacteria</taxon>
        <taxon>Pseudomonadati</taxon>
        <taxon>Bacteroidota</taxon>
        <taxon>Flavobacteriia</taxon>
        <taxon>Flavobacteriales</taxon>
        <taxon>Flavobacteriaceae</taxon>
        <taxon>Leeuwenhoekiella</taxon>
    </lineage>
</organism>
<keyword evidence="1" id="KW-1133">Transmembrane helix</keyword>
<sequence>MAKITYCNECNVEITKDDDLFCHKCGHELNKEKKNDDNFSIKKVLSFIGNMLKTFGKGFLNNLYLILLFVSISYFIFYAWLFYLKVANENDLFDSKIISFLKDIALVIFTGGVFTASLKYLAYIKIFEKEFDRILISDKYTDRLKKSIESITLSEDYFLAQTNLEHIWEVVTLSKYRKAFPDIYTVLKRDIKNEFFEKNNIAYYYKNYRKEYFVSLIENKQILVKELTRYTIVKKSKEEFTWKFSIGVDKEDSNNEEFPKISFKCLNVDIELNPETDIKTKPVGNDIIKEVEKTLQGRDEYHIEREVIFSQNLDNDRECIFGCDKIIDDITINIRYNKDLKVIFSPAWKIKYHKQDVQDFEAFNEMTYFNRGLLLPGEKFKLFIIKV</sequence>
<reference evidence="3 4" key="1">
    <citation type="submission" date="2018-07" db="EMBL/GenBank/DDBJ databases">
        <title>Leeuwenhoekiella genomics.</title>
        <authorList>
            <person name="Tahon G."/>
            <person name="Willems A."/>
        </authorList>
    </citation>
    <scope>NUCLEOTIDE SEQUENCE [LARGE SCALE GENOMIC DNA]</scope>
    <source>
        <strain evidence="3 4">LMG 1345</strain>
    </source>
</reference>
<name>A0A4Q0P3W7_9FLAO</name>
<keyword evidence="1" id="KW-0472">Membrane</keyword>
<evidence type="ECO:0000256" key="1">
    <source>
        <dbReference type="SAM" id="Phobius"/>
    </source>
</evidence>
<protein>
    <recommendedName>
        <fullName evidence="2">C2H2-type domain-containing protein</fullName>
    </recommendedName>
</protein>
<dbReference type="STRING" id="1122159.SAMN02745246_04062"/>
<keyword evidence="1" id="KW-0812">Transmembrane</keyword>
<dbReference type="Proteomes" id="UP000290608">
    <property type="component" value="Unassembled WGS sequence"/>
</dbReference>
<feature type="transmembrane region" description="Helical" evidence="1">
    <location>
        <begin position="104"/>
        <end position="123"/>
    </location>
</feature>
<dbReference type="InterPro" id="IPR013087">
    <property type="entry name" value="Znf_C2H2_type"/>
</dbReference>
<evidence type="ECO:0000259" key="2">
    <source>
        <dbReference type="PROSITE" id="PS00028"/>
    </source>
</evidence>
<gene>
    <name evidence="3" type="ORF">DSL99_4059</name>
</gene>
<evidence type="ECO:0000313" key="4">
    <source>
        <dbReference type="Proteomes" id="UP000290608"/>
    </source>
</evidence>
<proteinExistence type="predicted"/>
<feature type="transmembrane region" description="Helical" evidence="1">
    <location>
        <begin position="63"/>
        <end position="84"/>
    </location>
</feature>
<evidence type="ECO:0000313" key="3">
    <source>
        <dbReference type="EMBL" id="RXG21254.1"/>
    </source>
</evidence>
<dbReference type="EMBL" id="QOVL01000033">
    <property type="protein sequence ID" value="RXG21254.1"/>
    <property type="molecule type" value="Genomic_DNA"/>
</dbReference>
<dbReference type="PROSITE" id="PS00028">
    <property type="entry name" value="ZINC_FINGER_C2H2_1"/>
    <property type="match status" value="1"/>
</dbReference>
<comment type="caution">
    <text evidence="3">The sequence shown here is derived from an EMBL/GenBank/DDBJ whole genome shotgun (WGS) entry which is preliminary data.</text>
</comment>
<dbReference type="AlphaFoldDB" id="A0A4Q0P3W7"/>